<evidence type="ECO:0000313" key="4">
    <source>
        <dbReference type="Proteomes" id="UP000326950"/>
    </source>
</evidence>
<dbReference type="AlphaFoldDB" id="A0A5N6UZR1"/>
<organism evidence="3 4">
    <name type="scientific">Aspergillus tamarii</name>
    <dbReference type="NCBI Taxonomy" id="41984"/>
    <lineage>
        <taxon>Eukaryota</taxon>
        <taxon>Fungi</taxon>
        <taxon>Dikarya</taxon>
        <taxon>Ascomycota</taxon>
        <taxon>Pezizomycotina</taxon>
        <taxon>Eurotiomycetes</taxon>
        <taxon>Eurotiomycetidae</taxon>
        <taxon>Eurotiales</taxon>
        <taxon>Aspergillaceae</taxon>
        <taxon>Aspergillus</taxon>
        <taxon>Aspergillus subgen. Circumdati</taxon>
    </lineage>
</organism>
<evidence type="ECO:0000256" key="2">
    <source>
        <dbReference type="SAM" id="Phobius"/>
    </source>
</evidence>
<name>A0A5N6UZR1_ASPTM</name>
<keyword evidence="2" id="KW-0472">Membrane</keyword>
<sequence>MEGLRAVSYPIVDEAALPSTIINPSPEQKQSPSPPFSTGASIRVPSAHIHPAGVNFQYRLIKPHEDLYAYLEVDLTTPKLNRIHRSLWLAGLPRPARPLHRQKLMNRSITLTESPDEHLVWHQGQIFIKPIPEYLLDHGFWMKELCPHLNLHSSACGLLLSYAWLISSKSDFQIAKDERILSSEVTWTAWVSFVRDFLKWAGDTGLGPYPITGVNERYQYGELRLTRLNSLYKFTPSTFSVRNFIFGFMSSSTWYRAFFERNFSWIFAALVYVSVLLSAMQVGLANSELTENYNFQRFCYGFALASIISTLILVGMIAVSWASLFCYHLCLTIVYHRRVQREREGYY</sequence>
<feature type="transmembrane region" description="Helical" evidence="2">
    <location>
        <begin position="302"/>
        <end position="335"/>
    </location>
</feature>
<accession>A0A5N6UZR1</accession>
<gene>
    <name evidence="3" type="ORF">BDV40DRAFT_124694</name>
</gene>
<dbReference type="EMBL" id="ML738612">
    <property type="protein sequence ID" value="KAE8163973.1"/>
    <property type="molecule type" value="Genomic_DNA"/>
</dbReference>
<feature type="transmembrane region" description="Helical" evidence="2">
    <location>
        <begin position="263"/>
        <end position="282"/>
    </location>
</feature>
<dbReference type="Pfam" id="PF20246">
    <property type="entry name" value="DUF6601"/>
    <property type="match status" value="1"/>
</dbReference>
<protein>
    <submittedName>
        <fullName evidence="3">Uncharacterized protein</fullName>
    </submittedName>
</protein>
<dbReference type="Proteomes" id="UP000326950">
    <property type="component" value="Unassembled WGS sequence"/>
</dbReference>
<dbReference type="OrthoDB" id="5086500at2759"/>
<dbReference type="PANTHER" id="PTHR34414:SF1">
    <property type="entry name" value="SUBTILISIN-LIKE SERINE PROTEASE"/>
    <property type="match status" value="1"/>
</dbReference>
<keyword evidence="2" id="KW-0812">Transmembrane</keyword>
<evidence type="ECO:0000313" key="3">
    <source>
        <dbReference type="EMBL" id="KAE8163973.1"/>
    </source>
</evidence>
<keyword evidence="4" id="KW-1185">Reference proteome</keyword>
<dbReference type="InterPro" id="IPR046536">
    <property type="entry name" value="DUF6601"/>
</dbReference>
<proteinExistence type="predicted"/>
<feature type="region of interest" description="Disordered" evidence="1">
    <location>
        <begin position="21"/>
        <end position="42"/>
    </location>
</feature>
<dbReference type="PANTHER" id="PTHR34414">
    <property type="entry name" value="HET DOMAIN-CONTAINING PROTEIN-RELATED"/>
    <property type="match status" value="1"/>
</dbReference>
<keyword evidence="2" id="KW-1133">Transmembrane helix</keyword>
<reference evidence="3 4" key="1">
    <citation type="submission" date="2019-04" db="EMBL/GenBank/DDBJ databases">
        <title>Friends and foes A comparative genomics study of 23 Aspergillus species from section Flavi.</title>
        <authorList>
            <consortium name="DOE Joint Genome Institute"/>
            <person name="Kjaerbolling I."/>
            <person name="Vesth T."/>
            <person name="Frisvad J.C."/>
            <person name="Nybo J.L."/>
            <person name="Theobald S."/>
            <person name="Kildgaard S."/>
            <person name="Isbrandt T."/>
            <person name="Kuo A."/>
            <person name="Sato A."/>
            <person name="Lyhne E.K."/>
            <person name="Kogle M.E."/>
            <person name="Wiebenga A."/>
            <person name="Kun R.S."/>
            <person name="Lubbers R.J."/>
            <person name="Makela M.R."/>
            <person name="Barry K."/>
            <person name="Chovatia M."/>
            <person name="Clum A."/>
            <person name="Daum C."/>
            <person name="Haridas S."/>
            <person name="He G."/>
            <person name="LaButti K."/>
            <person name="Lipzen A."/>
            <person name="Mondo S."/>
            <person name="Riley R."/>
            <person name="Salamov A."/>
            <person name="Simmons B.A."/>
            <person name="Magnuson J.K."/>
            <person name="Henrissat B."/>
            <person name="Mortensen U.H."/>
            <person name="Larsen T.O."/>
            <person name="Devries R.P."/>
            <person name="Grigoriev I.V."/>
            <person name="Machida M."/>
            <person name="Baker S.E."/>
            <person name="Andersen M.R."/>
        </authorList>
    </citation>
    <scope>NUCLEOTIDE SEQUENCE [LARGE SCALE GENOMIC DNA]</scope>
    <source>
        <strain evidence="3 4">CBS 117626</strain>
    </source>
</reference>
<evidence type="ECO:0000256" key="1">
    <source>
        <dbReference type="SAM" id="MobiDB-lite"/>
    </source>
</evidence>